<evidence type="ECO:0000313" key="10">
    <source>
        <dbReference type="EMBL" id="GAA1531180.1"/>
    </source>
</evidence>
<protein>
    <recommendedName>
        <fullName evidence="9">Pycsar effector protein domain-containing protein</fullName>
    </recommendedName>
</protein>
<gene>
    <name evidence="10" type="ORF">GCM10009741_36620</name>
</gene>
<sequence>MSTHLDLAKWMHDSAAGAIERADNKAGFAVPVETALTAVVLALVSQSGGSPIGARVLLGLSLIALAVAIAAAMLVVVPRLHTPGEQLVPGEFLYFGAVRLRSMEQLRRHLNPNPHAYPSEEVAGPCEAVSHQAKVLSEIAWSKHRLVRVSFLAVSVGGFLAAAGWLLGGGR</sequence>
<evidence type="ECO:0000256" key="4">
    <source>
        <dbReference type="ARBA" id="ARBA00022741"/>
    </source>
</evidence>
<keyword evidence="7 8" id="KW-0472">Membrane</keyword>
<dbReference type="Pfam" id="PF18967">
    <property type="entry name" value="PycTM"/>
    <property type="match status" value="1"/>
</dbReference>
<dbReference type="RefSeq" id="WP_344175420.1">
    <property type="nucleotide sequence ID" value="NZ_BAAANC010000002.1"/>
</dbReference>
<comment type="subcellular location">
    <subcellularLocation>
        <location evidence="1">Cell membrane</location>
    </subcellularLocation>
</comment>
<dbReference type="InterPro" id="IPR043760">
    <property type="entry name" value="PycTM_dom"/>
</dbReference>
<keyword evidence="2" id="KW-1003">Cell membrane</keyword>
<evidence type="ECO:0000313" key="11">
    <source>
        <dbReference type="Proteomes" id="UP001500363"/>
    </source>
</evidence>
<evidence type="ECO:0000256" key="3">
    <source>
        <dbReference type="ARBA" id="ARBA00022692"/>
    </source>
</evidence>
<keyword evidence="5 8" id="KW-1133">Transmembrane helix</keyword>
<evidence type="ECO:0000259" key="9">
    <source>
        <dbReference type="Pfam" id="PF18967"/>
    </source>
</evidence>
<dbReference type="EMBL" id="BAAANC010000002">
    <property type="protein sequence ID" value="GAA1531180.1"/>
    <property type="molecule type" value="Genomic_DNA"/>
</dbReference>
<feature type="transmembrane region" description="Helical" evidence="8">
    <location>
        <begin position="146"/>
        <end position="167"/>
    </location>
</feature>
<reference evidence="10 11" key="1">
    <citation type="journal article" date="2019" name="Int. J. Syst. Evol. Microbiol.">
        <title>The Global Catalogue of Microorganisms (GCM) 10K type strain sequencing project: providing services to taxonomists for standard genome sequencing and annotation.</title>
        <authorList>
            <consortium name="The Broad Institute Genomics Platform"/>
            <consortium name="The Broad Institute Genome Sequencing Center for Infectious Disease"/>
            <person name="Wu L."/>
            <person name="Ma J."/>
        </authorList>
    </citation>
    <scope>NUCLEOTIDE SEQUENCE [LARGE SCALE GENOMIC DNA]</scope>
    <source>
        <strain evidence="10 11">JCM 14303</strain>
    </source>
</reference>
<evidence type="ECO:0000256" key="5">
    <source>
        <dbReference type="ARBA" id="ARBA00022989"/>
    </source>
</evidence>
<evidence type="ECO:0000256" key="7">
    <source>
        <dbReference type="ARBA" id="ARBA00023136"/>
    </source>
</evidence>
<dbReference type="Proteomes" id="UP001500363">
    <property type="component" value="Unassembled WGS sequence"/>
</dbReference>
<feature type="domain" description="Pycsar effector protein" evidence="9">
    <location>
        <begin position="8"/>
        <end position="167"/>
    </location>
</feature>
<proteinExistence type="predicted"/>
<evidence type="ECO:0000256" key="8">
    <source>
        <dbReference type="SAM" id="Phobius"/>
    </source>
</evidence>
<keyword evidence="3 8" id="KW-0812">Transmembrane</keyword>
<evidence type="ECO:0000256" key="1">
    <source>
        <dbReference type="ARBA" id="ARBA00004236"/>
    </source>
</evidence>
<organism evidence="10 11">
    <name type="scientific">Kribbella lupini</name>
    <dbReference type="NCBI Taxonomy" id="291602"/>
    <lineage>
        <taxon>Bacteria</taxon>
        <taxon>Bacillati</taxon>
        <taxon>Actinomycetota</taxon>
        <taxon>Actinomycetes</taxon>
        <taxon>Propionibacteriales</taxon>
        <taxon>Kribbellaceae</taxon>
        <taxon>Kribbella</taxon>
    </lineage>
</organism>
<comment type="caution">
    <text evidence="10">The sequence shown here is derived from an EMBL/GenBank/DDBJ whole genome shotgun (WGS) entry which is preliminary data.</text>
</comment>
<keyword evidence="11" id="KW-1185">Reference proteome</keyword>
<name>A0ABN2B0D3_9ACTN</name>
<feature type="transmembrane region" description="Helical" evidence="8">
    <location>
        <begin position="56"/>
        <end position="77"/>
    </location>
</feature>
<keyword evidence="6" id="KW-0051">Antiviral defense</keyword>
<keyword evidence="4" id="KW-0547">Nucleotide-binding</keyword>
<accession>A0ABN2B0D3</accession>
<evidence type="ECO:0000256" key="6">
    <source>
        <dbReference type="ARBA" id="ARBA00023118"/>
    </source>
</evidence>
<evidence type="ECO:0000256" key="2">
    <source>
        <dbReference type="ARBA" id="ARBA00022475"/>
    </source>
</evidence>